<evidence type="ECO:0000313" key="2">
    <source>
        <dbReference type="EMBL" id="GGD34811.1"/>
    </source>
</evidence>
<dbReference type="SUPFAM" id="SSF46785">
    <property type="entry name" value="Winged helix' DNA-binding domain"/>
    <property type="match status" value="1"/>
</dbReference>
<dbReference type="PRINTS" id="PR00598">
    <property type="entry name" value="HTHMARR"/>
</dbReference>
<gene>
    <name evidence="2" type="ORF">GCM10010915_14010</name>
</gene>
<reference evidence="2" key="1">
    <citation type="journal article" date="2014" name="Int. J. Syst. Evol. Microbiol.">
        <title>Complete genome sequence of Corynebacterium casei LMG S-19264T (=DSM 44701T), isolated from a smear-ripened cheese.</title>
        <authorList>
            <consortium name="US DOE Joint Genome Institute (JGI-PGF)"/>
            <person name="Walter F."/>
            <person name="Albersmeier A."/>
            <person name="Kalinowski J."/>
            <person name="Ruckert C."/>
        </authorList>
    </citation>
    <scope>NUCLEOTIDE SEQUENCE</scope>
    <source>
        <strain evidence="2">CGMCC 1.15152</strain>
    </source>
</reference>
<evidence type="ECO:0000313" key="3">
    <source>
        <dbReference type="Proteomes" id="UP000633205"/>
    </source>
</evidence>
<accession>A0A917DGC3</accession>
<dbReference type="GO" id="GO:0003700">
    <property type="term" value="F:DNA-binding transcription factor activity"/>
    <property type="evidence" value="ECO:0007669"/>
    <property type="project" value="InterPro"/>
</dbReference>
<keyword evidence="3" id="KW-1185">Reference proteome</keyword>
<protein>
    <recommendedName>
        <fullName evidence="1">HTH marR-type domain-containing protein</fullName>
    </recommendedName>
</protein>
<dbReference type="InterPro" id="IPR000835">
    <property type="entry name" value="HTH_MarR-typ"/>
</dbReference>
<sequence length="145" mass="16376">MELLPRRIDAQLLRDDDLTHFDYFAMAVLTRADDHALRMSELAVLTNATRPRLSHVIARLEKRGYVARTKAADDGRGTEVRLTHEGRRKAIAATPGHVANVRDVVLDALAPEQREQLREIAYLLLERLDPEGQVAGLRRGDFDGR</sequence>
<dbReference type="GO" id="GO:0006950">
    <property type="term" value="P:response to stress"/>
    <property type="evidence" value="ECO:0007669"/>
    <property type="project" value="TreeGrafter"/>
</dbReference>
<dbReference type="Pfam" id="PF12802">
    <property type="entry name" value="MarR_2"/>
    <property type="match status" value="1"/>
</dbReference>
<evidence type="ECO:0000259" key="1">
    <source>
        <dbReference type="PROSITE" id="PS50995"/>
    </source>
</evidence>
<feature type="domain" description="HTH marR-type" evidence="1">
    <location>
        <begin position="1"/>
        <end position="126"/>
    </location>
</feature>
<dbReference type="EMBL" id="BMHO01000001">
    <property type="protein sequence ID" value="GGD34811.1"/>
    <property type="molecule type" value="Genomic_DNA"/>
</dbReference>
<dbReference type="SMART" id="SM00347">
    <property type="entry name" value="HTH_MARR"/>
    <property type="match status" value="1"/>
</dbReference>
<dbReference type="Gene3D" id="1.10.10.10">
    <property type="entry name" value="Winged helix-like DNA-binding domain superfamily/Winged helix DNA-binding domain"/>
    <property type="match status" value="1"/>
</dbReference>
<reference evidence="2" key="2">
    <citation type="submission" date="2020-09" db="EMBL/GenBank/DDBJ databases">
        <authorList>
            <person name="Sun Q."/>
            <person name="Zhou Y."/>
        </authorList>
    </citation>
    <scope>NUCLEOTIDE SEQUENCE</scope>
    <source>
        <strain evidence="2">CGMCC 1.15152</strain>
    </source>
</reference>
<proteinExistence type="predicted"/>
<dbReference type="InterPro" id="IPR036388">
    <property type="entry name" value="WH-like_DNA-bd_sf"/>
</dbReference>
<dbReference type="InterPro" id="IPR036390">
    <property type="entry name" value="WH_DNA-bd_sf"/>
</dbReference>
<name>A0A917DGC3_9MICO</name>
<dbReference type="PROSITE" id="PS50995">
    <property type="entry name" value="HTH_MARR_2"/>
    <property type="match status" value="1"/>
</dbReference>
<dbReference type="AlphaFoldDB" id="A0A917DGC3"/>
<dbReference type="PANTHER" id="PTHR33164:SF99">
    <property type="entry name" value="MARR FAMILY REGULATORY PROTEIN"/>
    <property type="match status" value="1"/>
</dbReference>
<comment type="caution">
    <text evidence="2">The sequence shown here is derived from an EMBL/GenBank/DDBJ whole genome shotgun (WGS) entry which is preliminary data.</text>
</comment>
<organism evidence="2 3">
    <name type="scientific">Microbacterium faecale</name>
    <dbReference type="NCBI Taxonomy" id="1804630"/>
    <lineage>
        <taxon>Bacteria</taxon>
        <taxon>Bacillati</taxon>
        <taxon>Actinomycetota</taxon>
        <taxon>Actinomycetes</taxon>
        <taxon>Micrococcales</taxon>
        <taxon>Microbacteriaceae</taxon>
        <taxon>Microbacterium</taxon>
    </lineage>
</organism>
<dbReference type="InterPro" id="IPR039422">
    <property type="entry name" value="MarR/SlyA-like"/>
</dbReference>
<dbReference type="PANTHER" id="PTHR33164">
    <property type="entry name" value="TRANSCRIPTIONAL REGULATOR, MARR FAMILY"/>
    <property type="match status" value="1"/>
</dbReference>
<dbReference type="Proteomes" id="UP000633205">
    <property type="component" value="Unassembled WGS sequence"/>
</dbReference>